<proteinExistence type="predicted"/>
<feature type="compositionally biased region" description="Low complexity" evidence="2">
    <location>
        <begin position="223"/>
        <end position="232"/>
    </location>
</feature>
<sequence>MLLQSVYQDRLTFAASLCAESPKLEWLAGYCAEKVILQGRRVILMVQWPATGWKLVGFLSMLNFQVLELKSSYSSAERRRIVELFNDATSGVEVLVANGRVAAYGINLHHASHDVVIVDPPQNVSSILQMIGRVHRLGQKNIPEIIILSMWASYDSVMEARQTAKMLPQLSGEGKGLTMEGAAKMLQKMLGQSTSRVGWTQRAGDLNVGGSPVNRDNEGISKNAASSTANAARPAENTHSFNTPRTPPKTNLKLTIAPKTDLKKAEDK</sequence>
<dbReference type="SMART" id="SM00490">
    <property type="entry name" value="HELICc"/>
    <property type="match status" value="1"/>
</dbReference>
<dbReference type="InterPro" id="IPR049730">
    <property type="entry name" value="SNF2/RAD54-like_C"/>
</dbReference>
<dbReference type="InterPro" id="IPR027417">
    <property type="entry name" value="P-loop_NTPase"/>
</dbReference>
<feature type="domain" description="Helicase C-terminal" evidence="3">
    <location>
        <begin position="23"/>
        <end position="190"/>
    </location>
</feature>
<keyword evidence="1" id="KW-0378">Hydrolase</keyword>
<organism evidence="4 5">
    <name type="scientific">Oidiodendron maius (strain Zn)</name>
    <dbReference type="NCBI Taxonomy" id="913774"/>
    <lineage>
        <taxon>Eukaryota</taxon>
        <taxon>Fungi</taxon>
        <taxon>Dikarya</taxon>
        <taxon>Ascomycota</taxon>
        <taxon>Pezizomycotina</taxon>
        <taxon>Leotiomycetes</taxon>
        <taxon>Leotiomycetes incertae sedis</taxon>
        <taxon>Myxotrichaceae</taxon>
        <taxon>Oidiodendron</taxon>
    </lineage>
</organism>
<protein>
    <recommendedName>
        <fullName evidence="3">Helicase C-terminal domain-containing protein</fullName>
    </recommendedName>
</protein>
<dbReference type="Proteomes" id="UP000054321">
    <property type="component" value="Unassembled WGS sequence"/>
</dbReference>
<dbReference type="CDD" id="cd18793">
    <property type="entry name" value="SF2_C_SNF"/>
    <property type="match status" value="1"/>
</dbReference>
<feature type="region of interest" description="Disordered" evidence="2">
    <location>
        <begin position="202"/>
        <end position="268"/>
    </location>
</feature>
<keyword evidence="5" id="KW-1185">Reference proteome</keyword>
<dbReference type="PROSITE" id="PS51194">
    <property type="entry name" value="HELICASE_CTER"/>
    <property type="match status" value="1"/>
</dbReference>
<dbReference type="SUPFAM" id="SSF52540">
    <property type="entry name" value="P-loop containing nucleoside triphosphate hydrolases"/>
    <property type="match status" value="1"/>
</dbReference>
<dbReference type="HOGENOM" id="CLU_1038640_0_0_1"/>
<evidence type="ECO:0000256" key="2">
    <source>
        <dbReference type="SAM" id="MobiDB-lite"/>
    </source>
</evidence>
<gene>
    <name evidence="4" type="ORF">OIDMADRAFT_145247</name>
</gene>
<accession>A0A0C3DGN9</accession>
<dbReference type="InParanoid" id="A0A0C3DGN9"/>
<dbReference type="InterPro" id="IPR001650">
    <property type="entry name" value="Helicase_C-like"/>
</dbReference>
<feature type="compositionally biased region" description="Polar residues" evidence="2">
    <location>
        <begin position="237"/>
        <end position="253"/>
    </location>
</feature>
<dbReference type="GO" id="GO:0016787">
    <property type="term" value="F:hydrolase activity"/>
    <property type="evidence" value="ECO:0007669"/>
    <property type="project" value="UniProtKB-KW"/>
</dbReference>
<reference evidence="5" key="2">
    <citation type="submission" date="2015-01" db="EMBL/GenBank/DDBJ databases">
        <title>Evolutionary Origins and Diversification of the Mycorrhizal Mutualists.</title>
        <authorList>
            <consortium name="DOE Joint Genome Institute"/>
            <consortium name="Mycorrhizal Genomics Consortium"/>
            <person name="Kohler A."/>
            <person name="Kuo A."/>
            <person name="Nagy L.G."/>
            <person name="Floudas D."/>
            <person name="Copeland A."/>
            <person name="Barry K.W."/>
            <person name="Cichocki N."/>
            <person name="Veneault-Fourrey C."/>
            <person name="LaButti K."/>
            <person name="Lindquist E.A."/>
            <person name="Lipzen A."/>
            <person name="Lundell T."/>
            <person name="Morin E."/>
            <person name="Murat C."/>
            <person name="Riley R."/>
            <person name="Ohm R."/>
            <person name="Sun H."/>
            <person name="Tunlid A."/>
            <person name="Henrissat B."/>
            <person name="Grigoriev I.V."/>
            <person name="Hibbett D.S."/>
            <person name="Martin F."/>
        </authorList>
    </citation>
    <scope>NUCLEOTIDE SEQUENCE [LARGE SCALE GENOMIC DNA]</scope>
    <source>
        <strain evidence="5">Zn</strain>
    </source>
</reference>
<dbReference type="EMBL" id="KN832876">
    <property type="protein sequence ID" value="KIN01128.1"/>
    <property type="molecule type" value="Genomic_DNA"/>
</dbReference>
<dbReference type="AlphaFoldDB" id="A0A0C3DGN9"/>
<evidence type="ECO:0000313" key="4">
    <source>
        <dbReference type="EMBL" id="KIN01128.1"/>
    </source>
</evidence>
<dbReference type="Gene3D" id="3.40.50.300">
    <property type="entry name" value="P-loop containing nucleotide triphosphate hydrolases"/>
    <property type="match status" value="1"/>
</dbReference>
<dbReference type="STRING" id="913774.A0A0C3DGN9"/>
<evidence type="ECO:0000259" key="3">
    <source>
        <dbReference type="PROSITE" id="PS51194"/>
    </source>
</evidence>
<name>A0A0C3DGN9_OIDMZ</name>
<evidence type="ECO:0000313" key="5">
    <source>
        <dbReference type="Proteomes" id="UP000054321"/>
    </source>
</evidence>
<dbReference type="PANTHER" id="PTHR10799">
    <property type="entry name" value="SNF2/RAD54 HELICASE FAMILY"/>
    <property type="match status" value="1"/>
</dbReference>
<dbReference type="OrthoDB" id="3563473at2759"/>
<dbReference type="Pfam" id="PF00271">
    <property type="entry name" value="Helicase_C"/>
    <property type="match status" value="1"/>
</dbReference>
<reference evidence="4 5" key="1">
    <citation type="submission" date="2014-04" db="EMBL/GenBank/DDBJ databases">
        <authorList>
            <consortium name="DOE Joint Genome Institute"/>
            <person name="Kuo A."/>
            <person name="Martino E."/>
            <person name="Perotto S."/>
            <person name="Kohler A."/>
            <person name="Nagy L.G."/>
            <person name="Floudas D."/>
            <person name="Copeland A."/>
            <person name="Barry K.W."/>
            <person name="Cichocki N."/>
            <person name="Veneault-Fourrey C."/>
            <person name="LaButti K."/>
            <person name="Lindquist E.A."/>
            <person name="Lipzen A."/>
            <person name="Lundell T."/>
            <person name="Morin E."/>
            <person name="Murat C."/>
            <person name="Sun H."/>
            <person name="Tunlid A."/>
            <person name="Henrissat B."/>
            <person name="Grigoriev I.V."/>
            <person name="Hibbett D.S."/>
            <person name="Martin F."/>
            <person name="Nordberg H.P."/>
            <person name="Cantor M.N."/>
            <person name="Hua S.X."/>
        </authorList>
    </citation>
    <scope>NUCLEOTIDE SEQUENCE [LARGE SCALE GENOMIC DNA]</scope>
    <source>
        <strain evidence="4 5">Zn</strain>
    </source>
</reference>
<evidence type="ECO:0000256" key="1">
    <source>
        <dbReference type="ARBA" id="ARBA00022801"/>
    </source>
</evidence>